<feature type="non-terminal residue" evidence="2">
    <location>
        <position position="1"/>
    </location>
</feature>
<name>A0A022QEC4_ERYGU</name>
<dbReference type="InterPro" id="IPR017451">
    <property type="entry name" value="F-box-assoc_interact_dom"/>
</dbReference>
<evidence type="ECO:0000313" key="2">
    <source>
        <dbReference type="EMBL" id="EYU25618.1"/>
    </source>
</evidence>
<organism evidence="2 3">
    <name type="scientific">Erythranthe guttata</name>
    <name type="common">Yellow monkey flower</name>
    <name type="synonym">Mimulus guttatus</name>
    <dbReference type="NCBI Taxonomy" id="4155"/>
    <lineage>
        <taxon>Eukaryota</taxon>
        <taxon>Viridiplantae</taxon>
        <taxon>Streptophyta</taxon>
        <taxon>Embryophyta</taxon>
        <taxon>Tracheophyta</taxon>
        <taxon>Spermatophyta</taxon>
        <taxon>Magnoliopsida</taxon>
        <taxon>eudicotyledons</taxon>
        <taxon>Gunneridae</taxon>
        <taxon>Pentapetalae</taxon>
        <taxon>asterids</taxon>
        <taxon>lamiids</taxon>
        <taxon>Lamiales</taxon>
        <taxon>Phrymaceae</taxon>
        <taxon>Erythranthe</taxon>
    </lineage>
</organism>
<dbReference type="InterPro" id="IPR050796">
    <property type="entry name" value="SCF_F-box_component"/>
</dbReference>
<dbReference type="eggNOG" id="ENOG502S45U">
    <property type="taxonomic scope" value="Eukaryota"/>
</dbReference>
<accession>A0A022QEC4</accession>
<dbReference type="PANTHER" id="PTHR31672:SF13">
    <property type="entry name" value="F-BOX PROTEIN CPR30-LIKE"/>
    <property type="match status" value="1"/>
</dbReference>
<feature type="domain" description="F-box associated beta-propeller type 3" evidence="1">
    <location>
        <begin position="44"/>
        <end position="317"/>
    </location>
</feature>
<dbReference type="NCBIfam" id="TIGR01640">
    <property type="entry name" value="F_box_assoc_1"/>
    <property type="match status" value="1"/>
</dbReference>
<protein>
    <recommendedName>
        <fullName evidence="1">F-box associated beta-propeller type 3 domain-containing protein</fullName>
    </recommendedName>
</protein>
<dbReference type="AlphaFoldDB" id="A0A022QEC4"/>
<sequence length="330" mass="39519">KKWRLSLTLPSWSMHQIEDRPRILRYFCYGNSLRISIIDGKSEKECKMMGLESIWTAYFAGCCNGLALFELPGFSCIVVNPLSKKSIETISDTFLGGRTCGFFFHPVAKEYRILNVRKVETDEYEYQIYLFGAKKWRKIANPYFSRRPTHYRNKPNKEIVDGNPAIVNDALHWCMNEIIMVFDIIKEEFSVRPAPERSYYWMRNLYVKDDQLCFCRVIHGEPLMDIWILEDYENWSWVRKYVVNLDWDMNKYPVEKNYFPLVWIMGNIRVISIRNKELVLFWKRRGIFSYHLEFNTVEKLHLRKSKMDDIIDTYYDWTCGFEAYNEITSG</sequence>
<keyword evidence="3" id="KW-1185">Reference proteome</keyword>
<dbReference type="Proteomes" id="UP000030748">
    <property type="component" value="Unassembled WGS sequence"/>
</dbReference>
<dbReference type="PANTHER" id="PTHR31672">
    <property type="entry name" value="BNACNNG10540D PROTEIN"/>
    <property type="match status" value="1"/>
</dbReference>
<proteinExistence type="predicted"/>
<evidence type="ECO:0000259" key="1">
    <source>
        <dbReference type="Pfam" id="PF08268"/>
    </source>
</evidence>
<dbReference type="InterPro" id="IPR013187">
    <property type="entry name" value="F-box-assoc_dom_typ3"/>
</dbReference>
<dbReference type="EMBL" id="KI631971">
    <property type="protein sequence ID" value="EYU25618.1"/>
    <property type="molecule type" value="Genomic_DNA"/>
</dbReference>
<dbReference type="Pfam" id="PF08268">
    <property type="entry name" value="FBA_3"/>
    <property type="match status" value="1"/>
</dbReference>
<reference evidence="2 3" key="1">
    <citation type="journal article" date="2013" name="Proc. Natl. Acad. Sci. U.S.A.">
        <title>Fine-scale variation in meiotic recombination in Mimulus inferred from population shotgun sequencing.</title>
        <authorList>
            <person name="Hellsten U."/>
            <person name="Wright K.M."/>
            <person name="Jenkins J."/>
            <person name="Shu S."/>
            <person name="Yuan Y."/>
            <person name="Wessler S.R."/>
            <person name="Schmutz J."/>
            <person name="Willis J.H."/>
            <person name="Rokhsar D.S."/>
        </authorList>
    </citation>
    <scope>NUCLEOTIDE SEQUENCE [LARGE SCALE GENOMIC DNA]</scope>
    <source>
        <strain evidence="3">cv. DUN x IM62</strain>
    </source>
</reference>
<evidence type="ECO:0000313" key="3">
    <source>
        <dbReference type="Proteomes" id="UP000030748"/>
    </source>
</evidence>
<gene>
    <name evidence="2" type="ORF">MIMGU_mgv1a024140mg</name>
</gene>